<gene>
    <name evidence="5" type="ORF">SAMN05421831_101161</name>
</gene>
<comment type="similarity">
    <text evidence="2">Belongs to the bacterial solute-binding protein 1 family.</text>
</comment>
<dbReference type="Proteomes" id="UP000242999">
    <property type="component" value="Unassembled WGS sequence"/>
</dbReference>
<keyword evidence="6" id="KW-1185">Reference proteome</keyword>
<evidence type="ECO:0000256" key="1">
    <source>
        <dbReference type="ARBA" id="ARBA00004418"/>
    </source>
</evidence>
<keyword evidence="3" id="KW-0813">Transport</keyword>
<evidence type="ECO:0000256" key="2">
    <source>
        <dbReference type="ARBA" id="ARBA00008520"/>
    </source>
</evidence>
<dbReference type="CDD" id="cd14750">
    <property type="entry name" value="PBP2_TMBP"/>
    <property type="match status" value="1"/>
</dbReference>
<evidence type="ECO:0000256" key="3">
    <source>
        <dbReference type="ARBA" id="ARBA00022448"/>
    </source>
</evidence>
<dbReference type="PANTHER" id="PTHR43649">
    <property type="entry name" value="ARABINOSE-BINDING PROTEIN-RELATED"/>
    <property type="match status" value="1"/>
</dbReference>
<dbReference type="Gene3D" id="3.40.190.10">
    <property type="entry name" value="Periplasmic binding protein-like II"/>
    <property type="match status" value="2"/>
</dbReference>
<dbReference type="PANTHER" id="PTHR43649:SF34">
    <property type="entry name" value="ABC TRANSPORTER PERIPLASMIC-BINDING PROTEIN YCJN-RELATED"/>
    <property type="match status" value="1"/>
</dbReference>
<comment type="subcellular location">
    <subcellularLocation>
        <location evidence="1">Periplasm</location>
    </subcellularLocation>
</comment>
<dbReference type="AlphaFoldDB" id="A0A1H6QH27"/>
<evidence type="ECO:0000313" key="5">
    <source>
        <dbReference type="EMBL" id="SEI38535.1"/>
    </source>
</evidence>
<dbReference type="Pfam" id="PF01547">
    <property type="entry name" value="SBP_bac_1"/>
    <property type="match status" value="1"/>
</dbReference>
<evidence type="ECO:0000313" key="6">
    <source>
        <dbReference type="Proteomes" id="UP000242999"/>
    </source>
</evidence>
<sequence length="425" mass="47935">MPHSYKKILLLLALSILGFLKPLITQATEINLNCTSWGCKGFIESAKIWQKTQDNTQVKLYEAGHLADNLLGFYRQVLNTQSSELDILLIDTIWPGVLGKHLVDLRQYIPEQEIKQHFQPIINNLTLNNQHLIAMPLFTDTGLLYYRKDLLEKYGFSAPETWQELEQIAKVILAGEQDPELTGFVWQGKSYEGLTCNALEWIDSFHGGTIIDEKTGAITINNPQAKQALSLIRSWIGEITPVAVLDYSELETSNHFRSGKAIFMRNWMEYWSLLNQEDSPIKGLVGLAPIPKGGPQGKHSGTLGDMSLAVSRYSQNIEQAAQLVRFLTDSQQQKRHALAYSFAPTVIDTYTDPELLAERGFMAAYKKALLYGVARPAKITGLSYPKVSKKFHHAVHHYLAGHQGLDDTLITLERDLIRIKENASW</sequence>
<dbReference type="GO" id="GO:0042597">
    <property type="term" value="C:periplasmic space"/>
    <property type="evidence" value="ECO:0007669"/>
    <property type="project" value="UniProtKB-SubCell"/>
</dbReference>
<dbReference type="InterPro" id="IPR050490">
    <property type="entry name" value="Bact_solute-bd_prot1"/>
</dbReference>
<dbReference type="EMBL" id="FNYH01000001">
    <property type="protein sequence ID" value="SEI38535.1"/>
    <property type="molecule type" value="Genomic_DNA"/>
</dbReference>
<evidence type="ECO:0000256" key="4">
    <source>
        <dbReference type="ARBA" id="ARBA00022729"/>
    </source>
</evidence>
<proteinExistence type="inferred from homology"/>
<dbReference type="OrthoDB" id="9808332at2"/>
<reference evidence="6" key="1">
    <citation type="submission" date="2016-10" db="EMBL/GenBank/DDBJ databases">
        <authorList>
            <person name="Varghese N."/>
            <person name="Submissions S."/>
        </authorList>
    </citation>
    <scope>NUCLEOTIDE SEQUENCE [LARGE SCALE GENOMIC DNA]</scope>
    <source>
        <strain evidence="6">DSM 7165</strain>
    </source>
</reference>
<dbReference type="STRING" id="64971.SAMN05421831_101161"/>
<dbReference type="InterPro" id="IPR006059">
    <property type="entry name" value="SBP"/>
</dbReference>
<name>A0A1H6QH27_9GAMM</name>
<dbReference type="RefSeq" id="WP_093307900.1">
    <property type="nucleotide sequence ID" value="NZ_FNYH01000001.1"/>
</dbReference>
<keyword evidence="4" id="KW-0732">Signal</keyword>
<protein>
    <submittedName>
        <fullName evidence="5">Trehalose/maltose transport system substrate-binding protein</fullName>
    </submittedName>
</protein>
<dbReference type="SUPFAM" id="SSF53850">
    <property type="entry name" value="Periplasmic binding protein-like II"/>
    <property type="match status" value="1"/>
</dbReference>
<organism evidence="5 6">
    <name type="scientific">Allopseudospirillum japonicum</name>
    <dbReference type="NCBI Taxonomy" id="64971"/>
    <lineage>
        <taxon>Bacteria</taxon>
        <taxon>Pseudomonadati</taxon>
        <taxon>Pseudomonadota</taxon>
        <taxon>Gammaproteobacteria</taxon>
        <taxon>Oceanospirillales</taxon>
        <taxon>Oceanospirillaceae</taxon>
        <taxon>Allopseudospirillum</taxon>
    </lineage>
</organism>
<accession>A0A1H6QH27</accession>